<keyword evidence="5 11" id="KW-0812">Transmembrane</keyword>
<evidence type="ECO:0000256" key="10">
    <source>
        <dbReference type="RuleBase" id="RU003718"/>
    </source>
</evidence>
<evidence type="ECO:0000256" key="2">
    <source>
        <dbReference type="ARBA" id="ARBA00009995"/>
    </source>
</evidence>
<keyword evidence="6 11" id="KW-0732">Signal</keyword>
<evidence type="ECO:0000256" key="3">
    <source>
        <dbReference type="ARBA" id="ARBA00022676"/>
    </source>
</evidence>
<dbReference type="EMBL" id="CANHGI010000004">
    <property type="protein sequence ID" value="CAI5448744.1"/>
    <property type="molecule type" value="Genomic_DNA"/>
</dbReference>
<evidence type="ECO:0000256" key="7">
    <source>
        <dbReference type="ARBA" id="ARBA00022989"/>
    </source>
</evidence>
<gene>
    <name evidence="12" type="ORF">CAMP_LOCUS11381</name>
</gene>
<dbReference type="InterPro" id="IPR002213">
    <property type="entry name" value="UDP_glucos_trans"/>
</dbReference>
<dbReference type="GO" id="GO:0015020">
    <property type="term" value="F:glucuronosyltransferase activity"/>
    <property type="evidence" value="ECO:0007669"/>
    <property type="project" value="UniProtKB-EC"/>
</dbReference>
<comment type="catalytic activity">
    <reaction evidence="9 11">
        <text>glucuronate acceptor + UDP-alpha-D-glucuronate = acceptor beta-D-glucuronoside + UDP + H(+)</text>
        <dbReference type="Rhea" id="RHEA:21032"/>
        <dbReference type="ChEBI" id="CHEBI:15378"/>
        <dbReference type="ChEBI" id="CHEBI:58052"/>
        <dbReference type="ChEBI" id="CHEBI:58223"/>
        <dbReference type="ChEBI" id="CHEBI:132367"/>
        <dbReference type="ChEBI" id="CHEBI:132368"/>
        <dbReference type="EC" id="2.4.1.17"/>
    </reaction>
</comment>
<dbReference type="PANTHER" id="PTHR48043">
    <property type="entry name" value="EG:EG0003.4 PROTEIN-RELATED"/>
    <property type="match status" value="1"/>
</dbReference>
<evidence type="ECO:0000256" key="9">
    <source>
        <dbReference type="ARBA" id="ARBA00047475"/>
    </source>
</evidence>
<keyword evidence="4 10" id="KW-0808">Transferase</keyword>
<accession>A0A9P1IPM2</accession>
<dbReference type="FunFam" id="3.40.50.2000:FF:000038">
    <property type="entry name" value="UDP-GlucuronosylTransferase"/>
    <property type="match status" value="1"/>
</dbReference>
<reference evidence="12" key="1">
    <citation type="submission" date="2022-11" db="EMBL/GenBank/DDBJ databases">
        <authorList>
            <person name="Kikuchi T."/>
        </authorList>
    </citation>
    <scope>NUCLEOTIDE SEQUENCE</scope>
    <source>
        <strain evidence="12">PS1010</strain>
    </source>
</reference>
<evidence type="ECO:0000313" key="13">
    <source>
        <dbReference type="Proteomes" id="UP001152747"/>
    </source>
</evidence>
<organism evidence="12 13">
    <name type="scientific">Caenorhabditis angaria</name>
    <dbReference type="NCBI Taxonomy" id="860376"/>
    <lineage>
        <taxon>Eukaryota</taxon>
        <taxon>Metazoa</taxon>
        <taxon>Ecdysozoa</taxon>
        <taxon>Nematoda</taxon>
        <taxon>Chromadorea</taxon>
        <taxon>Rhabditida</taxon>
        <taxon>Rhabditina</taxon>
        <taxon>Rhabditomorpha</taxon>
        <taxon>Rhabditoidea</taxon>
        <taxon>Rhabditidae</taxon>
        <taxon>Peloderinae</taxon>
        <taxon>Caenorhabditis</taxon>
    </lineage>
</organism>
<keyword evidence="3 10" id="KW-0328">Glycosyltransferase</keyword>
<dbReference type="Pfam" id="PF00201">
    <property type="entry name" value="UDPGT"/>
    <property type="match status" value="1"/>
</dbReference>
<dbReference type="InterPro" id="IPR050271">
    <property type="entry name" value="UDP-glycosyltransferase"/>
</dbReference>
<evidence type="ECO:0000256" key="8">
    <source>
        <dbReference type="ARBA" id="ARBA00023136"/>
    </source>
</evidence>
<comment type="subcellular location">
    <subcellularLocation>
        <location evidence="1 11">Membrane</location>
        <topology evidence="1 11">Single-pass membrane protein</topology>
    </subcellularLocation>
</comment>
<evidence type="ECO:0000256" key="5">
    <source>
        <dbReference type="ARBA" id="ARBA00022692"/>
    </source>
</evidence>
<dbReference type="AlphaFoldDB" id="A0A9P1IPM2"/>
<dbReference type="Proteomes" id="UP001152747">
    <property type="component" value="Unassembled WGS sequence"/>
</dbReference>
<comment type="caution">
    <text evidence="12">The sequence shown here is derived from an EMBL/GenBank/DDBJ whole genome shotgun (WGS) entry which is preliminary data.</text>
</comment>
<dbReference type="SUPFAM" id="SSF53756">
    <property type="entry name" value="UDP-Glycosyltransferase/glycogen phosphorylase"/>
    <property type="match status" value="1"/>
</dbReference>
<keyword evidence="13" id="KW-1185">Reference proteome</keyword>
<sequence>MRVIILFLFPFLLNSTFAYNILIYSPAFATSHMNFMAHLADTLTEAGHNVTFLVPMSDEKLRDRIKVQTKNIIIVDQDEIQKSNKCSGMNKMMQSLWTHIDSPETNRARFKLFGNQTVETCANLLRNSEIFERLRKVGFDAAITESLSICGLAYFKKLGIDRTIIATSCTMFDNIMQLIGEPDHPSYVPALQSLYTEKMNLYQRYQNSKYSISLQKTMREIFDLEIQLFSKWDISNWHDFYSETSLVFVNSNPYIDFPRPIIQKTIAIGGISVNVDKIKSQKLSEEWNNILDKRSQNMLISFGSIAKSMDMPIEWRTNILKVIETFPNVTFIWKYESDELKWANDIENVVFSKWTPQTTLLGDKRVTAFLTHGGLGSTNELAYLGKPAIMIPIFGDQMRNANMLERHNGAIKLSKFDLANFELVEKSINNILNDEKYFKNAEKLAHLLSKQPMKPKETVIKYVEFVSEFGPFPTMDPYSRNMSKIQIYMLDIYFIMFLSYSILLFAFLVFGRFLYNYLNFRILFYRNKID</sequence>
<proteinExistence type="inferred from homology"/>
<evidence type="ECO:0000256" key="4">
    <source>
        <dbReference type="ARBA" id="ARBA00022679"/>
    </source>
</evidence>
<evidence type="ECO:0000256" key="6">
    <source>
        <dbReference type="ARBA" id="ARBA00022729"/>
    </source>
</evidence>
<keyword evidence="7 11" id="KW-1133">Transmembrane helix</keyword>
<evidence type="ECO:0000313" key="12">
    <source>
        <dbReference type="EMBL" id="CAI5448744.1"/>
    </source>
</evidence>
<evidence type="ECO:0000256" key="1">
    <source>
        <dbReference type="ARBA" id="ARBA00004167"/>
    </source>
</evidence>
<feature type="chain" id="PRO_5040535447" description="UDP-glucuronosyltransferase" evidence="11">
    <location>
        <begin position="19"/>
        <end position="530"/>
    </location>
</feature>
<keyword evidence="8 11" id="KW-0472">Membrane</keyword>
<feature type="transmembrane region" description="Helical" evidence="11">
    <location>
        <begin position="492"/>
        <end position="515"/>
    </location>
</feature>
<dbReference type="PANTHER" id="PTHR48043:SF50">
    <property type="entry name" value="UDP-GLUCURONOSYLTRANSFERASE"/>
    <property type="match status" value="1"/>
</dbReference>
<dbReference type="Gene3D" id="3.40.50.2000">
    <property type="entry name" value="Glycogen Phosphorylase B"/>
    <property type="match status" value="2"/>
</dbReference>
<feature type="signal peptide" evidence="11">
    <location>
        <begin position="1"/>
        <end position="18"/>
    </location>
</feature>
<protein>
    <recommendedName>
        <fullName evidence="11">UDP-glucuronosyltransferase</fullName>
        <ecNumber evidence="11">2.4.1.17</ecNumber>
    </recommendedName>
</protein>
<dbReference type="OrthoDB" id="5835829at2759"/>
<comment type="similarity">
    <text evidence="2 10">Belongs to the UDP-glycosyltransferase family.</text>
</comment>
<dbReference type="GO" id="GO:0016020">
    <property type="term" value="C:membrane"/>
    <property type="evidence" value="ECO:0007669"/>
    <property type="project" value="UniProtKB-SubCell"/>
</dbReference>
<dbReference type="CDD" id="cd03784">
    <property type="entry name" value="GT1_Gtf-like"/>
    <property type="match status" value="1"/>
</dbReference>
<name>A0A9P1IPM2_9PELO</name>
<dbReference type="EC" id="2.4.1.17" evidence="11"/>
<dbReference type="InterPro" id="IPR035595">
    <property type="entry name" value="UDP_glycos_trans_CS"/>
</dbReference>
<dbReference type="PROSITE" id="PS00375">
    <property type="entry name" value="UDPGT"/>
    <property type="match status" value="1"/>
</dbReference>
<evidence type="ECO:0000256" key="11">
    <source>
        <dbReference type="RuleBase" id="RU362059"/>
    </source>
</evidence>